<keyword evidence="1" id="KW-1133">Transmembrane helix</keyword>
<accession>A0A1R1J8K6</accession>
<feature type="transmembrane region" description="Helical" evidence="1">
    <location>
        <begin position="170"/>
        <end position="198"/>
    </location>
</feature>
<comment type="caution">
    <text evidence="2">The sequence shown here is derived from an EMBL/GenBank/DDBJ whole genome shotgun (WGS) entry which is preliminary data.</text>
</comment>
<evidence type="ECO:0000313" key="2">
    <source>
        <dbReference type="EMBL" id="OMG71662.1"/>
    </source>
</evidence>
<evidence type="ECO:0000313" key="3">
    <source>
        <dbReference type="Proteomes" id="UP000187194"/>
    </source>
</evidence>
<evidence type="ECO:0000256" key="1">
    <source>
        <dbReference type="SAM" id="Phobius"/>
    </source>
</evidence>
<protein>
    <submittedName>
        <fullName evidence="2">Uncharacterized protein</fullName>
    </submittedName>
</protein>
<dbReference type="EMBL" id="MTJZ01000023">
    <property type="protein sequence ID" value="OMG71662.1"/>
    <property type="molecule type" value="Genomic_DNA"/>
</dbReference>
<feature type="transmembrane region" description="Helical" evidence="1">
    <location>
        <begin position="89"/>
        <end position="111"/>
    </location>
</feature>
<gene>
    <name evidence="2" type="ORF">BW685_18340</name>
</gene>
<name>A0A1R1J8K6_9BURK</name>
<keyword evidence="1" id="KW-0812">Transmembrane</keyword>
<organism evidence="2 3">
    <name type="scientific">Burkholderia ubonensis</name>
    <dbReference type="NCBI Taxonomy" id="101571"/>
    <lineage>
        <taxon>Bacteria</taxon>
        <taxon>Pseudomonadati</taxon>
        <taxon>Pseudomonadota</taxon>
        <taxon>Betaproteobacteria</taxon>
        <taxon>Burkholderiales</taxon>
        <taxon>Burkholderiaceae</taxon>
        <taxon>Burkholderia</taxon>
        <taxon>Burkholderia cepacia complex</taxon>
    </lineage>
</organism>
<dbReference type="AlphaFoldDB" id="A0A1R1J8K6"/>
<reference evidence="2 3" key="1">
    <citation type="submission" date="2017-01" db="EMBL/GenBank/DDBJ databases">
        <title>Phylogeographic, genomic and meropenem susceptibility analysis of Burkholderia ubonensis.</title>
        <authorList>
            <person name="Price E.P."/>
            <person name="Sarovich D.S."/>
            <person name="Webb J.R."/>
            <person name="Hall C.M."/>
            <person name="Sahl J.W."/>
            <person name="Kaestli M."/>
            <person name="Mayo M."/>
            <person name="Harrington G."/>
            <person name="Baker A.L."/>
            <person name="Sidak-Loftis L.C."/>
            <person name="Lummis M."/>
            <person name="Schupp J.M."/>
            <person name="Gillece J.D."/>
            <person name="Tuanyok A."/>
            <person name="Warner J."/>
            <person name="Busch J.D."/>
            <person name="Keim P."/>
            <person name="Currie B.J."/>
            <person name="Wagner D.M."/>
        </authorList>
    </citation>
    <scope>NUCLEOTIDE SEQUENCE [LARGE SCALE GENOMIC DNA]</scope>
    <source>
        <strain evidence="2 3">A21</strain>
    </source>
</reference>
<dbReference type="Proteomes" id="UP000187194">
    <property type="component" value="Unassembled WGS sequence"/>
</dbReference>
<keyword evidence="1" id="KW-0472">Membrane</keyword>
<feature type="transmembrane region" description="Helical" evidence="1">
    <location>
        <begin position="123"/>
        <end position="146"/>
    </location>
</feature>
<proteinExistence type="predicted"/>
<sequence>MWLATMLARWLAARLPGAAALPDLARLPGAAALPDLARPFAARLAQRPLRWRAPWLAWQMLSWVALTLLAPPFWIIGALLLINPSSDQPFFWAAAMAIVPVANGVAIVATNQRHHRAPFLRRTAVALHAFAVATAVGGALFVLLLWQSHAIAGLVGPLAASADGTRRAPLALWVAALAAAFGVASSAHASIAHAWLAFED</sequence>
<feature type="transmembrane region" description="Helical" evidence="1">
    <location>
        <begin position="60"/>
        <end position="83"/>
    </location>
</feature>
<dbReference type="RefSeq" id="WP_076478672.1">
    <property type="nucleotide sequence ID" value="NZ_MTJZ01000023.1"/>
</dbReference>